<accession>A0AAP0D571</accession>
<sequence length="149" mass="16227">MASSSSSGSSKRTRAELANNAVTCMVDECVADLNDGRKYYWRHKLGSVHYFSGTCRLESGGQQVQVEPTMNPPWSGFIDAPAWLDHSNYAPSFMSSLVHPRSDSGSVSVAAGPLENGCDVGWGGMDPHDHLASFDCEDPQTLPICWQSW</sequence>
<comment type="caution">
    <text evidence="1">The sequence shown here is derived from an EMBL/GenBank/DDBJ whole genome shotgun (WGS) entry which is preliminary data.</text>
</comment>
<dbReference type="Gene3D" id="4.10.1100.10">
    <property type="entry name" value="Transcription factor, SBP-box domain"/>
    <property type="match status" value="1"/>
</dbReference>
<protein>
    <submittedName>
        <fullName evidence="1">Uncharacterized protein</fullName>
    </submittedName>
</protein>
<evidence type="ECO:0000313" key="1">
    <source>
        <dbReference type="EMBL" id="KAK9066395.1"/>
    </source>
</evidence>
<evidence type="ECO:0000313" key="2">
    <source>
        <dbReference type="Proteomes" id="UP001408789"/>
    </source>
</evidence>
<proteinExistence type="predicted"/>
<dbReference type="SUPFAM" id="SSF103612">
    <property type="entry name" value="SBT domain"/>
    <property type="match status" value="1"/>
</dbReference>
<gene>
    <name evidence="1" type="ORF">SSX86_013717</name>
</gene>
<dbReference type="InterPro" id="IPR036893">
    <property type="entry name" value="SBP_sf"/>
</dbReference>
<keyword evidence="2" id="KW-1185">Reference proteome</keyword>
<dbReference type="AlphaFoldDB" id="A0AAP0D571"/>
<dbReference type="GO" id="GO:0003677">
    <property type="term" value="F:DNA binding"/>
    <property type="evidence" value="ECO:0007669"/>
    <property type="project" value="InterPro"/>
</dbReference>
<dbReference type="EMBL" id="JBCNJP010000015">
    <property type="protein sequence ID" value="KAK9066395.1"/>
    <property type="molecule type" value="Genomic_DNA"/>
</dbReference>
<reference evidence="1 2" key="1">
    <citation type="submission" date="2024-04" db="EMBL/GenBank/DDBJ databases">
        <title>The reference genome of an endangered Asteraceae, Deinandra increscens subsp. villosa, native to the Central Coast of California.</title>
        <authorList>
            <person name="Guilliams M."/>
            <person name="Hasenstab-Lehman K."/>
            <person name="Meyer R."/>
            <person name="Mcevoy S."/>
        </authorList>
    </citation>
    <scope>NUCLEOTIDE SEQUENCE [LARGE SCALE GENOMIC DNA]</scope>
    <source>
        <tissue evidence="1">Leaf</tissue>
    </source>
</reference>
<dbReference type="Proteomes" id="UP001408789">
    <property type="component" value="Unassembled WGS sequence"/>
</dbReference>
<name>A0AAP0D571_9ASTR</name>
<organism evidence="1 2">
    <name type="scientific">Deinandra increscens subsp. villosa</name>
    <dbReference type="NCBI Taxonomy" id="3103831"/>
    <lineage>
        <taxon>Eukaryota</taxon>
        <taxon>Viridiplantae</taxon>
        <taxon>Streptophyta</taxon>
        <taxon>Embryophyta</taxon>
        <taxon>Tracheophyta</taxon>
        <taxon>Spermatophyta</taxon>
        <taxon>Magnoliopsida</taxon>
        <taxon>eudicotyledons</taxon>
        <taxon>Gunneridae</taxon>
        <taxon>Pentapetalae</taxon>
        <taxon>asterids</taxon>
        <taxon>campanulids</taxon>
        <taxon>Asterales</taxon>
        <taxon>Asteraceae</taxon>
        <taxon>Asteroideae</taxon>
        <taxon>Heliantheae alliance</taxon>
        <taxon>Madieae</taxon>
        <taxon>Madiinae</taxon>
        <taxon>Deinandra</taxon>
    </lineage>
</organism>
<dbReference type="GO" id="GO:0005634">
    <property type="term" value="C:nucleus"/>
    <property type="evidence" value="ECO:0007669"/>
    <property type="project" value="InterPro"/>
</dbReference>